<proteinExistence type="predicted"/>
<gene>
    <name evidence="1" type="ORF">BRCON_1727</name>
</gene>
<dbReference type="EMBL" id="CP030759">
    <property type="protein sequence ID" value="AXA36504.1"/>
    <property type="molecule type" value="Genomic_DNA"/>
</dbReference>
<dbReference type="Pfam" id="PF13620">
    <property type="entry name" value="CarboxypepD_reg"/>
    <property type="match status" value="1"/>
</dbReference>
<reference evidence="1 2" key="1">
    <citation type="submission" date="2018-05" db="EMBL/GenBank/DDBJ databases">
        <title>A metagenomic window into the 2 km-deep terrestrial subsurface aquifer revealed taxonomically and functionally diverse microbial community comprising novel uncultured bacterial lineages.</title>
        <authorList>
            <person name="Kadnikov V.V."/>
            <person name="Mardanov A.V."/>
            <person name="Beletsky A.V."/>
            <person name="Banks D."/>
            <person name="Pimenov N.V."/>
            <person name="Frank Y.A."/>
            <person name="Karnachuk O.V."/>
            <person name="Ravin N.V."/>
        </authorList>
    </citation>
    <scope>NUCLEOTIDE SEQUENCE [LARGE SCALE GENOMIC DNA]</scope>
    <source>
        <strain evidence="1">BY</strain>
    </source>
</reference>
<evidence type="ECO:0000313" key="2">
    <source>
        <dbReference type="Proteomes" id="UP000262583"/>
    </source>
</evidence>
<dbReference type="InterPro" id="IPR008969">
    <property type="entry name" value="CarboxyPept-like_regulatory"/>
</dbReference>
<dbReference type="Proteomes" id="UP000262583">
    <property type="component" value="Chromosome"/>
</dbReference>
<evidence type="ECO:0000313" key="1">
    <source>
        <dbReference type="EMBL" id="AXA36504.1"/>
    </source>
</evidence>
<dbReference type="Gene3D" id="2.60.40.1120">
    <property type="entry name" value="Carboxypeptidase-like, regulatory domain"/>
    <property type="match status" value="2"/>
</dbReference>
<sequence length="655" mass="72113">MKNRGVMWVALALCLVTLGLWSLRRQVERLPKESKQEEVVSADDEAAYDEDVARSRAAKVRLTSLDLEPLPTPRATAQVKRLVEVERREGHDADKVRAVGDALLYGTVRSEDRQPIPGATVQLLSPDPEATDPPLRECVTDTSGTYRIEKINGSGMLYCFLARAEGFAPTAGLFFLNQQEREHNVTLERGDELSGRVVDAVTSLPIPRAKVYFPVKNKPSYAVLGTISTSAMGEFRFDHAPKGNVIVTVEADGYMRTEARLRVPTKDAVIPLRAGGAVVRGVTVSRLTRKPEGGAKVLAILEGGSITTTRTDDEGRFELKDLPAGQIKLIGYKGMPGEAVDLTLREREVKEGVELVLPSPLFVSGKVVHAFNGKPLPGIRIYYAGPAGKGSVLSDEQGLFAFETLVVDEYVLEIHEKGFLPLFDRETTGSGERITRKISRNASSDQVRIRLRPVPCIEGKVVRADRNGKVVGPAMWIDVPVTYQQRGNIERVMTRTDSLGQFFINLSSGRRGNAKIIVQRGRSIGAASTRIPTRRPVEIVLRSTRMAGELFLVDQTPLAGVLVTSSYLFPDGVAPEKATRLPGASDFVGNRGDFYLLMPEKDKVELAFHLPDGKTVTKIFDTDALLRRRQIFIYDPISGDILHDVGRQNPRTNPR</sequence>
<dbReference type="SUPFAM" id="SSF49464">
    <property type="entry name" value="Carboxypeptidase regulatory domain-like"/>
    <property type="match status" value="3"/>
</dbReference>
<name>A0A2Z4Y5Q6_SUMC1</name>
<organism evidence="1 2">
    <name type="scientific">Sumerlaea chitinivorans</name>
    <dbReference type="NCBI Taxonomy" id="2250252"/>
    <lineage>
        <taxon>Bacteria</taxon>
        <taxon>Candidatus Sumerlaeota</taxon>
        <taxon>Candidatus Sumerlaeia</taxon>
        <taxon>Candidatus Sumerlaeales</taxon>
        <taxon>Candidatus Sumerlaeaceae</taxon>
        <taxon>Candidatus Sumerlaea</taxon>
    </lineage>
</organism>
<dbReference type="AlphaFoldDB" id="A0A2Z4Y5Q6"/>
<protein>
    <submittedName>
        <fullName evidence="1">Membrane transport protein</fullName>
    </submittedName>
</protein>
<dbReference type="KEGG" id="schv:BRCON_1727"/>
<accession>A0A2Z4Y5Q6</accession>
<dbReference type="SUPFAM" id="SSF49478">
    <property type="entry name" value="Cna protein B-type domain"/>
    <property type="match status" value="1"/>
</dbReference>